<proteinExistence type="predicted"/>
<sequence>MQTFIEIQVINFEEYEQRQPQFRVIVTDENFQQISNMAETNTLELAKHWIAKQKFGEITYKVADNKNVSSRKLRKTLEAEKQRLIEESAKYWEEC</sequence>
<dbReference type="EMBL" id="MN095771">
    <property type="protein sequence ID" value="QFR56097.1"/>
    <property type="molecule type" value="Genomic_DNA"/>
</dbReference>
<dbReference type="Proteomes" id="UP000326777">
    <property type="component" value="Genome"/>
</dbReference>
<organism evidence="1 2">
    <name type="scientific">Serratia phage Muldoon</name>
    <dbReference type="NCBI Taxonomy" id="2601678"/>
    <lineage>
        <taxon>Viruses</taxon>
        <taxon>Duplodnaviria</taxon>
        <taxon>Heunggongvirae</taxon>
        <taxon>Uroviricota</taxon>
        <taxon>Caudoviricetes</taxon>
        <taxon>Muldoonvirus</taxon>
        <taxon>Muldoonvirus muldoon</taxon>
    </lineage>
</organism>
<evidence type="ECO:0000313" key="2">
    <source>
        <dbReference type="Proteomes" id="UP000326777"/>
    </source>
</evidence>
<name>A0A5P8PHB4_9CAUD</name>
<gene>
    <name evidence="1" type="ORF">CPT_Muldoon_146</name>
</gene>
<protein>
    <submittedName>
        <fullName evidence="1">Uncharacterized protein</fullName>
    </submittedName>
</protein>
<keyword evidence="2" id="KW-1185">Reference proteome</keyword>
<reference evidence="2" key="1">
    <citation type="submission" date="2019-06" db="EMBL/GenBank/DDBJ databases">
        <title>Complete genome sequence of Serratia marcescens phage Muldoon.</title>
        <authorList>
            <person name="Campbell S."/>
            <person name="Atkinson C."/>
            <person name="Moreland R."/>
            <person name="Liu M."/>
            <person name="Ramsey J."/>
            <person name="Leavitt J."/>
        </authorList>
    </citation>
    <scope>NUCLEOTIDE SEQUENCE [LARGE SCALE GENOMIC DNA]</scope>
</reference>
<evidence type="ECO:0000313" key="1">
    <source>
        <dbReference type="EMBL" id="QFR56097.1"/>
    </source>
</evidence>
<accession>A0A5P8PHB4</accession>